<protein>
    <submittedName>
        <fullName evidence="4">TetR family transcription regulator</fullName>
    </submittedName>
</protein>
<dbReference type="KEGG" id="cart:PA27867_2528"/>
<dbReference type="InterPro" id="IPR001647">
    <property type="entry name" value="HTH_TetR"/>
</dbReference>
<dbReference type="EMBL" id="CP016282">
    <property type="protein sequence ID" value="ANP73476.1"/>
    <property type="molecule type" value="Genomic_DNA"/>
</dbReference>
<dbReference type="RefSeq" id="WP_066596903.1">
    <property type="nucleotide sequence ID" value="NZ_CP016282.1"/>
</dbReference>
<dbReference type="PRINTS" id="PR00455">
    <property type="entry name" value="HTHTETR"/>
</dbReference>
<dbReference type="OrthoDB" id="3784817at2"/>
<name>A0A1B1BLS5_9MICO</name>
<dbReference type="PROSITE" id="PS50977">
    <property type="entry name" value="HTH_TETR_2"/>
    <property type="match status" value="1"/>
</dbReference>
<dbReference type="GO" id="GO:0003700">
    <property type="term" value="F:DNA-binding transcription factor activity"/>
    <property type="evidence" value="ECO:0007669"/>
    <property type="project" value="TreeGrafter"/>
</dbReference>
<dbReference type="InterPro" id="IPR009057">
    <property type="entry name" value="Homeodomain-like_sf"/>
</dbReference>
<proteinExistence type="predicted"/>
<evidence type="ECO:0000256" key="1">
    <source>
        <dbReference type="ARBA" id="ARBA00023125"/>
    </source>
</evidence>
<gene>
    <name evidence="4" type="ORF">PA27867_2528</name>
</gene>
<keyword evidence="1 2" id="KW-0238">DNA-binding</keyword>
<dbReference type="PATRIC" id="fig|670052.7.peg.2597"/>
<organism evidence="4 5">
    <name type="scientific">Cryobacterium arcticum</name>
    <dbReference type="NCBI Taxonomy" id="670052"/>
    <lineage>
        <taxon>Bacteria</taxon>
        <taxon>Bacillati</taxon>
        <taxon>Actinomycetota</taxon>
        <taxon>Actinomycetes</taxon>
        <taxon>Micrococcales</taxon>
        <taxon>Microbacteriaceae</taxon>
        <taxon>Cryobacterium</taxon>
    </lineage>
</organism>
<dbReference type="Gene3D" id="1.10.357.10">
    <property type="entry name" value="Tetracycline Repressor, domain 2"/>
    <property type="match status" value="1"/>
</dbReference>
<evidence type="ECO:0000256" key="2">
    <source>
        <dbReference type="PROSITE-ProRule" id="PRU00335"/>
    </source>
</evidence>
<dbReference type="PANTHER" id="PTHR30055">
    <property type="entry name" value="HTH-TYPE TRANSCRIPTIONAL REGULATOR RUTR"/>
    <property type="match status" value="1"/>
</dbReference>
<dbReference type="STRING" id="670052.PA27867_2528"/>
<dbReference type="AlphaFoldDB" id="A0A1B1BLS5"/>
<sequence>MTELAAASVSDDQRTRIVEVAARLLRERGAGGLTTRGVADAADVQPPAIYRLFGDKDGLIEAVAEHVLAEHVAAKSTVGDSGDPVAALRSGWQLQIDFGLANPDLGALLTAPGRARRSPAIEAGIEVLRARVRALAEAGLLRVSQRRAVDLIHAAGAGAVLALQEAAPEERDPGLSEALLDAVLQQILEPDADGIQGDISSTAIAVTFAAHIPTLLALTPAERSLLTEWVGRSIDAAEH</sequence>
<evidence type="ECO:0000259" key="3">
    <source>
        <dbReference type="PROSITE" id="PS50977"/>
    </source>
</evidence>
<dbReference type="GO" id="GO:0000976">
    <property type="term" value="F:transcription cis-regulatory region binding"/>
    <property type="evidence" value="ECO:0007669"/>
    <property type="project" value="TreeGrafter"/>
</dbReference>
<evidence type="ECO:0000313" key="4">
    <source>
        <dbReference type="EMBL" id="ANP73476.1"/>
    </source>
</evidence>
<dbReference type="InterPro" id="IPR050109">
    <property type="entry name" value="HTH-type_TetR-like_transc_reg"/>
</dbReference>
<dbReference type="Proteomes" id="UP000092582">
    <property type="component" value="Chromosome 1"/>
</dbReference>
<dbReference type="PANTHER" id="PTHR30055:SF209">
    <property type="entry name" value="POSSIBLE TRANSCRIPTIONAL REGULATORY PROTEIN (PROBABLY TETR-FAMILY)"/>
    <property type="match status" value="1"/>
</dbReference>
<dbReference type="Pfam" id="PF00440">
    <property type="entry name" value="TetR_N"/>
    <property type="match status" value="1"/>
</dbReference>
<feature type="domain" description="HTH tetR-type" evidence="3">
    <location>
        <begin position="11"/>
        <end position="71"/>
    </location>
</feature>
<dbReference type="SUPFAM" id="SSF46689">
    <property type="entry name" value="Homeodomain-like"/>
    <property type="match status" value="1"/>
</dbReference>
<reference evidence="4 5" key="1">
    <citation type="submission" date="2016-06" db="EMBL/GenBank/DDBJ databases">
        <title>Genome sequencing of Cryobacterium arcticum PAMC 27867.</title>
        <authorList>
            <person name="Lee J."/>
            <person name="Kim O.-S."/>
        </authorList>
    </citation>
    <scope>NUCLEOTIDE SEQUENCE [LARGE SCALE GENOMIC DNA]</scope>
    <source>
        <strain evidence="4 5">PAMC 27867</strain>
    </source>
</reference>
<accession>A0A1B1BLS5</accession>
<feature type="DNA-binding region" description="H-T-H motif" evidence="2">
    <location>
        <begin position="34"/>
        <end position="53"/>
    </location>
</feature>
<evidence type="ECO:0000313" key="5">
    <source>
        <dbReference type="Proteomes" id="UP000092582"/>
    </source>
</evidence>
<keyword evidence="5" id="KW-1185">Reference proteome</keyword>